<protein>
    <submittedName>
        <fullName evidence="2">Uncharacterized protein</fullName>
    </submittedName>
</protein>
<reference evidence="2" key="1">
    <citation type="journal article" date="2023" name="Science">
        <title>Genome structures resolve the early diversification of teleost fishes.</title>
        <authorList>
            <person name="Parey E."/>
            <person name="Louis A."/>
            <person name="Montfort J."/>
            <person name="Bouchez O."/>
            <person name="Roques C."/>
            <person name="Iampietro C."/>
            <person name="Lluch J."/>
            <person name="Castinel A."/>
            <person name="Donnadieu C."/>
            <person name="Desvignes T."/>
            <person name="Floi Bucao C."/>
            <person name="Jouanno E."/>
            <person name="Wen M."/>
            <person name="Mejri S."/>
            <person name="Dirks R."/>
            <person name="Jansen H."/>
            <person name="Henkel C."/>
            <person name="Chen W.J."/>
            <person name="Zahm M."/>
            <person name="Cabau C."/>
            <person name="Klopp C."/>
            <person name="Thompson A.W."/>
            <person name="Robinson-Rechavi M."/>
            <person name="Braasch I."/>
            <person name="Lecointre G."/>
            <person name="Bobe J."/>
            <person name="Postlethwait J.H."/>
            <person name="Berthelot C."/>
            <person name="Roest Crollius H."/>
            <person name="Guiguen Y."/>
        </authorList>
    </citation>
    <scope>NUCLEOTIDE SEQUENCE</scope>
    <source>
        <strain evidence="2">WJC10195</strain>
    </source>
</reference>
<evidence type="ECO:0000313" key="2">
    <source>
        <dbReference type="EMBL" id="KAJ8343691.1"/>
    </source>
</evidence>
<evidence type="ECO:0000313" key="3">
    <source>
        <dbReference type="Proteomes" id="UP001152622"/>
    </source>
</evidence>
<organism evidence="2 3">
    <name type="scientific">Synaphobranchus kaupii</name>
    <name type="common">Kaup's arrowtooth eel</name>
    <dbReference type="NCBI Taxonomy" id="118154"/>
    <lineage>
        <taxon>Eukaryota</taxon>
        <taxon>Metazoa</taxon>
        <taxon>Chordata</taxon>
        <taxon>Craniata</taxon>
        <taxon>Vertebrata</taxon>
        <taxon>Euteleostomi</taxon>
        <taxon>Actinopterygii</taxon>
        <taxon>Neopterygii</taxon>
        <taxon>Teleostei</taxon>
        <taxon>Anguilliformes</taxon>
        <taxon>Synaphobranchidae</taxon>
        <taxon>Synaphobranchus</taxon>
    </lineage>
</organism>
<proteinExistence type="predicted"/>
<accession>A0A9Q1IK79</accession>
<comment type="caution">
    <text evidence="2">The sequence shown here is derived from an EMBL/GenBank/DDBJ whole genome shotgun (WGS) entry which is preliminary data.</text>
</comment>
<name>A0A9Q1IK79_SYNKA</name>
<dbReference type="Proteomes" id="UP001152622">
    <property type="component" value="Chromosome 13"/>
</dbReference>
<evidence type="ECO:0000256" key="1">
    <source>
        <dbReference type="SAM" id="MobiDB-lite"/>
    </source>
</evidence>
<keyword evidence="3" id="KW-1185">Reference proteome</keyword>
<feature type="region of interest" description="Disordered" evidence="1">
    <location>
        <begin position="1"/>
        <end position="83"/>
    </location>
</feature>
<sequence length="83" mass="8903">MSGHDERESAGRLLPARPCAPDCTSVPRLPRALTKGRARRPLDAMLQAPGDANPSGSPPSRISRRDAEGLAKNSWKMSTDHDG</sequence>
<feature type="compositionally biased region" description="Basic and acidic residues" evidence="1">
    <location>
        <begin position="1"/>
        <end position="10"/>
    </location>
</feature>
<dbReference type="EMBL" id="JAINUF010000013">
    <property type="protein sequence ID" value="KAJ8343691.1"/>
    <property type="molecule type" value="Genomic_DNA"/>
</dbReference>
<gene>
    <name evidence="2" type="ORF">SKAU_G00310200</name>
</gene>
<dbReference type="AlphaFoldDB" id="A0A9Q1IK79"/>